<dbReference type="EMBL" id="QKUF01000042">
    <property type="protein sequence ID" value="PZW20547.1"/>
    <property type="molecule type" value="Genomic_DNA"/>
</dbReference>
<dbReference type="PROSITE" id="PS51257">
    <property type="entry name" value="PROKAR_LIPOPROTEIN"/>
    <property type="match status" value="1"/>
</dbReference>
<keyword evidence="1" id="KW-1133">Transmembrane helix</keyword>
<name>A0A326TUN1_THEHA</name>
<dbReference type="Proteomes" id="UP000248806">
    <property type="component" value="Unassembled WGS sequence"/>
</dbReference>
<accession>A0A326TUN1</accession>
<feature type="transmembrane region" description="Helical" evidence="1">
    <location>
        <begin position="35"/>
        <end position="56"/>
    </location>
</feature>
<keyword evidence="3" id="KW-1185">Reference proteome</keyword>
<evidence type="ECO:0000256" key="1">
    <source>
        <dbReference type="SAM" id="Phobius"/>
    </source>
</evidence>
<dbReference type="RefSeq" id="WP_111326146.1">
    <property type="nucleotide sequence ID" value="NZ_BIFX01000003.1"/>
</dbReference>
<feature type="transmembrane region" description="Helical" evidence="1">
    <location>
        <begin position="7"/>
        <end position="29"/>
    </location>
</feature>
<proteinExistence type="predicted"/>
<keyword evidence="1" id="KW-0812">Transmembrane</keyword>
<reference evidence="2 3" key="1">
    <citation type="submission" date="2018-06" db="EMBL/GenBank/DDBJ databases">
        <title>Genomic Encyclopedia of Archaeal and Bacterial Type Strains, Phase II (KMG-II): from individual species to whole genera.</title>
        <authorList>
            <person name="Goeker M."/>
        </authorList>
    </citation>
    <scope>NUCLEOTIDE SEQUENCE [LARGE SCALE GENOMIC DNA]</scope>
    <source>
        <strain evidence="2 3">ATCC BAA-1881</strain>
    </source>
</reference>
<evidence type="ECO:0000313" key="3">
    <source>
        <dbReference type="Proteomes" id="UP000248806"/>
    </source>
</evidence>
<evidence type="ECO:0000313" key="2">
    <source>
        <dbReference type="EMBL" id="PZW20547.1"/>
    </source>
</evidence>
<dbReference type="AlphaFoldDB" id="A0A326TUN1"/>
<keyword evidence="1" id="KW-0472">Membrane</keyword>
<sequence>MNKKPTSIQLFIFICFLVACIVALFSVFFDRTLHILRFFGSVASALLGCQFLYAAYLSRKERQEKGEPIFWYKQTLVWVGGVLVITFCLYFIVAIIGYIISLS</sequence>
<comment type="caution">
    <text evidence="2">The sequence shown here is derived from an EMBL/GenBank/DDBJ whole genome shotgun (WGS) entry which is preliminary data.</text>
</comment>
<protein>
    <submittedName>
        <fullName evidence="2">Uncharacterized protein</fullName>
    </submittedName>
</protein>
<organism evidence="2 3">
    <name type="scientific">Thermosporothrix hazakensis</name>
    <dbReference type="NCBI Taxonomy" id="644383"/>
    <lineage>
        <taxon>Bacteria</taxon>
        <taxon>Bacillati</taxon>
        <taxon>Chloroflexota</taxon>
        <taxon>Ktedonobacteria</taxon>
        <taxon>Ktedonobacterales</taxon>
        <taxon>Thermosporotrichaceae</taxon>
        <taxon>Thermosporothrix</taxon>
    </lineage>
</organism>
<feature type="transmembrane region" description="Helical" evidence="1">
    <location>
        <begin position="76"/>
        <end position="100"/>
    </location>
</feature>
<gene>
    <name evidence="2" type="ORF">EI42_05920</name>
</gene>